<feature type="compositionally biased region" description="Polar residues" evidence="4">
    <location>
        <begin position="33"/>
        <end position="51"/>
    </location>
</feature>
<dbReference type="InterPro" id="IPR045147">
    <property type="entry name" value="ARI3A/B/C"/>
</dbReference>
<feature type="region of interest" description="Disordered" evidence="4">
    <location>
        <begin position="140"/>
        <end position="166"/>
    </location>
</feature>
<feature type="compositionally biased region" description="Basic and acidic residues" evidence="4">
    <location>
        <begin position="52"/>
        <end position="63"/>
    </location>
</feature>
<evidence type="ECO:0000256" key="2">
    <source>
        <dbReference type="ARBA" id="ARBA00023163"/>
    </source>
</evidence>
<dbReference type="GO" id="GO:0006357">
    <property type="term" value="P:regulation of transcription by RNA polymerase II"/>
    <property type="evidence" value="ECO:0007669"/>
    <property type="project" value="InterPro"/>
</dbReference>
<keyword evidence="3" id="KW-0539">Nucleus</keyword>
<dbReference type="EMBL" id="JACXVP010000012">
    <property type="protein sequence ID" value="KAG5571085.1"/>
    <property type="molecule type" value="Genomic_DNA"/>
</dbReference>
<dbReference type="GO" id="GO:0005634">
    <property type="term" value="C:nucleus"/>
    <property type="evidence" value="ECO:0007669"/>
    <property type="project" value="TreeGrafter"/>
</dbReference>
<dbReference type="GO" id="GO:0003677">
    <property type="term" value="F:DNA binding"/>
    <property type="evidence" value="ECO:0007669"/>
    <property type="project" value="TreeGrafter"/>
</dbReference>
<evidence type="ECO:0000313" key="5">
    <source>
        <dbReference type="EMBL" id="KAG5571085.1"/>
    </source>
</evidence>
<dbReference type="AlphaFoldDB" id="A0A9J5W657"/>
<keyword evidence="1" id="KW-0805">Transcription regulation</keyword>
<keyword evidence="2" id="KW-0804">Transcription</keyword>
<dbReference type="PANTHER" id="PTHR15348:SF22">
    <property type="entry name" value="ARID DOMAIN-CONTAINING PROTEIN"/>
    <property type="match status" value="1"/>
</dbReference>
<sequence length="244" mass="27148">MDKGNVEMVDAETYVPTSDVLVSNESPIKCENSAMTSKSNVEDNTNDQSYSKGEDWKNARSEIEDQLNSESKPKAHDNVVLENKPPTIDAETNDIVSGYVKVIDDEVQNFEKMIYEVNHNGNDLIVDKQEESQMKTIPTNVTTDSSIGKTPEPASPMCPSTANAGQHSGEASENICAMMVDGDDDEGSLEDQAAFIGKLGTFYREKVMEFKLPKFYGHPPNCLKQVYHGFIIELFYFYLALGTY</sequence>
<evidence type="ECO:0000256" key="1">
    <source>
        <dbReference type="ARBA" id="ARBA00023015"/>
    </source>
</evidence>
<name>A0A9J5W657_SOLCO</name>
<protein>
    <submittedName>
        <fullName evidence="5">Uncharacterized protein</fullName>
    </submittedName>
</protein>
<gene>
    <name evidence="5" type="ORF">H5410_060851</name>
</gene>
<dbReference type="Proteomes" id="UP000824120">
    <property type="component" value="Chromosome 12"/>
</dbReference>
<keyword evidence="6" id="KW-1185">Reference proteome</keyword>
<evidence type="ECO:0000313" key="6">
    <source>
        <dbReference type="Proteomes" id="UP000824120"/>
    </source>
</evidence>
<comment type="caution">
    <text evidence="5">The sequence shown here is derived from an EMBL/GenBank/DDBJ whole genome shotgun (WGS) entry which is preliminary data.</text>
</comment>
<proteinExistence type="predicted"/>
<dbReference type="PANTHER" id="PTHR15348">
    <property type="entry name" value="AT-RICH INTERACTIVE DOMAIN-CONTAINING PROTEIN ARID DOMAIN- CONTAINING PROTEIN DEAD RINGER PROTEIN B-CELL REGULATOR OF IGH TRANSCRIPTION BRIGHT"/>
    <property type="match status" value="1"/>
</dbReference>
<feature type="region of interest" description="Disordered" evidence="4">
    <location>
        <begin position="24"/>
        <end position="75"/>
    </location>
</feature>
<organism evidence="5 6">
    <name type="scientific">Solanum commersonii</name>
    <name type="common">Commerson's wild potato</name>
    <name type="synonym">Commerson's nightshade</name>
    <dbReference type="NCBI Taxonomy" id="4109"/>
    <lineage>
        <taxon>Eukaryota</taxon>
        <taxon>Viridiplantae</taxon>
        <taxon>Streptophyta</taxon>
        <taxon>Embryophyta</taxon>
        <taxon>Tracheophyta</taxon>
        <taxon>Spermatophyta</taxon>
        <taxon>Magnoliopsida</taxon>
        <taxon>eudicotyledons</taxon>
        <taxon>Gunneridae</taxon>
        <taxon>Pentapetalae</taxon>
        <taxon>asterids</taxon>
        <taxon>lamiids</taxon>
        <taxon>Solanales</taxon>
        <taxon>Solanaceae</taxon>
        <taxon>Solanoideae</taxon>
        <taxon>Solaneae</taxon>
        <taxon>Solanum</taxon>
    </lineage>
</organism>
<reference evidence="5 6" key="1">
    <citation type="submission" date="2020-09" db="EMBL/GenBank/DDBJ databases">
        <title>De no assembly of potato wild relative species, Solanum commersonii.</title>
        <authorList>
            <person name="Cho K."/>
        </authorList>
    </citation>
    <scope>NUCLEOTIDE SEQUENCE [LARGE SCALE GENOMIC DNA]</scope>
    <source>
        <strain evidence="5">LZ3.2</strain>
        <tissue evidence="5">Leaf</tissue>
    </source>
</reference>
<dbReference type="OrthoDB" id="338531at2759"/>
<evidence type="ECO:0000256" key="3">
    <source>
        <dbReference type="ARBA" id="ARBA00023242"/>
    </source>
</evidence>
<accession>A0A9J5W657</accession>
<evidence type="ECO:0000256" key="4">
    <source>
        <dbReference type="SAM" id="MobiDB-lite"/>
    </source>
</evidence>